<sequence length="425" mass="46382">MSTSANSTAREYSPSPSGQTSNIEHPLESDVMINMPPSKPYRTVQAPLKNGQGMKKVNALLYKSRKAFNKTDAPTHKASGLATPTEVTIDPKQVKLKVGTASATTLRTADEKILAGHATEYDPRRMRLLKEETEGIHVSHKVASNIREGVDDIGNPAKFTIIKLRPGHSWLQQPIRVTKYTLTKAQNIVDAPWSYPNVKFYMEDRVAEVQHMEPGEYTAVVIRAKNAEKAAKAAAKKLASEQSKINKKKRTTAATAKKTKKTSPKETQVKEPRGKKRAAPTPIQDVIWASDSEHNSDSNNGPPAAKKAKKVALTEKTAPQSLARVGVVPDDEHGEVPVPTKKVPTPKGQKTHKSAEYVAASDYESLDDMIDEDTLNGIKKVVGAATKKNANRQAGRIGKKGVAQRKVPAKRTKNVTVVEEGDDEV</sequence>
<name>A0A6A5YEM7_9PLEO</name>
<proteinExistence type="predicted"/>
<accession>A0A6A5YEM7</accession>
<keyword evidence="3" id="KW-1185">Reference proteome</keyword>
<dbReference type="AlphaFoldDB" id="A0A6A5YEM7"/>
<feature type="compositionally biased region" description="Polar residues" evidence="1">
    <location>
        <begin position="1"/>
        <end position="23"/>
    </location>
</feature>
<evidence type="ECO:0000313" key="3">
    <source>
        <dbReference type="Proteomes" id="UP000799770"/>
    </source>
</evidence>
<feature type="region of interest" description="Disordered" evidence="1">
    <location>
        <begin position="1"/>
        <end position="25"/>
    </location>
</feature>
<protein>
    <submittedName>
        <fullName evidence="2">Uncharacterized protein</fullName>
    </submittedName>
</protein>
<organism evidence="2 3">
    <name type="scientific">Lophiotrema nucula</name>
    <dbReference type="NCBI Taxonomy" id="690887"/>
    <lineage>
        <taxon>Eukaryota</taxon>
        <taxon>Fungi</taxon>
        <taxon>Dikarya</taxon>
        <taxon>Ascomycota</taxon>
        <taxon>Pezizomycotina</taxon>
        <taxon>Dothideomycetes</taxon>
        <taxon>Pleosporomycetidae</taxon>
        <taxon>Pleosporales</taxon>
        <taxon>Lophiotremataceae</taxon>
        <taxon>Lophiotrema</taxon>
    </lineage>
</organism>
<dbReference type="Proteomes" id="UP000799770">
    <property type="component" value="Unassembled WGS sequence"/>
</dbReference>
<gene>
    <name evidence="2" type="ORF">BDV96DRAFT_655903</name>
</gene>
<dbReference type="EMBL" id="ML977415">
    <property type="protein sequence ID" value="KAF2105164.1"/>
    <property type="molecule type" value="Genomic_DNA"/>
</dbReference>
<evidence type="ECO:0000313" key="2">
    <source>
        <dbReference type="EMBL" id="KAF2105164.1"/>
    </source>
</evidence>
<feature type="compositionally biased region" description="Basic and acidic residues" evidence="1">
    <location>
        <begin position="263"/>
        <end position="272"/>
    </location>
</feature>
<feature type="compositionally biased region" description="Low complexity" evidence="1">
    <location>
        <begin position="336"/>
        <end position="347"/>
    </location>
</feature>
<reference evidence="2" key="1">
    <citation type="journal article" date="2020" name="Stud. Mycol.">
        <title>101 Dothideomycetes genomes: a test case for predicting lifestyles and emergence of pathogens.</title>
        <authorList>
            <person name="Haridas S."/>
            <person name="Albert R."/>
            <person name="Binder M."/>
            <person name="Bloem J."/>
            <person name="Labutti K."/>
            <person name="Salamov A."/>
            <person name="Andreopoulos B."/>
            <person name="Baker S."/>
            <person name="Barry K."/>
            <person name="Bills G."/>
            <person name="Bluhm B."/>
            <person name="Cannon C."/>
            <person name="Castanera R."/>
            <person name="Culley D."/>
            <person name="Daum C."/>
            <person name="Ezra D."/>
            <person name="Gonzalez J."/>
            <person name="Henrissat B."/>
            <person name="Kuo A."/>
            <person name="Liang C."/>
            <person name="Lipzen A."/>
            <person name="Lutzoni F."/>
            <person name="Magnuson J."/>
            <person name="Mondo S."/>
            <person name="Nolan M."/>
            <person name="Ohm R."/>
            <person name="Pangilinan J."/>
            <person name="Park H.-J."/>
            <person name="Ramirez L."/>
            <person name="Alfaro M."/>
            <person name="Sun H."/>
            <person name="Tritt A."/>
            <person name="Yoshinaga Y."/>
            <person name="Zwiers L.-H."/>
            <person name="Turgeon B."/>
            <person name="Goodwin S."/>
            <person name="Spatafora J."/>
            <person name="Crous P."/>
            <person name="Grigoriev I."/>
        </authorList>
    </citation>
    <scope>NUCLEOTIDE SEQUENCE</scope>
    <source>
        <strain evidence="2">CBS 627.86</strain>
    </source>
</reference>
<feature type="compositionally biased region" description="Basic residues" evidence="1">
    <location>
        <begin position="245"/>
        <end position="262"/>
    </location>
</feature>
<feature type="region of interest" description="Disordered" evidence="1">
    <location>
        <begin position="237"/>
        <end position="354"/>
    </location>
</feature>
<evidence type="ECO:0000256" key="1">
    <source>
        <dbReference type="SAM" id="MobiDB-lite"/>
    </source>
</evidence>